<keyword evidence="3" id="KW-0804">Transcription</keyword>
<dbReference type="InterPro" id="IPR000595">
    <property type="entry name" value="cNMP-bd_dom"/>
</dbReference>
<dbReference type="EMBL" id="CACRSL010000005">
    <property type="protein sequence ID" value="VYT23305.1"/>
    <property type="molecule type" value="Genomic_DNA"/>
</dbReference>
<dbReference type="GO" id="GO:0003700">
    <property type="term" value="F:DNA-binding transcription factor activity"/>
    <property type="evidence" value="ECO:0007669"/>
    <property type="project" value="TreeGrafter"/>
</dbReference>
<dbReference type="Gene3D" id="1.10.10.10">
    <property type="entry name" value="Winged helix-like DNA-binding domain superfamily/Winged helix DNA-binding domain"/>
    <property type="match status" value="1"/>
</dbReference>
<keyword evidence="1" id="KW-0805">Transcription regulation</keyword>
<evidence type="ECO:0000259" key="4">
    <source>
        <dbReference type="PROSITE" id="PS50042"/>
    </source>
</evidence>
<dbReference type="Gene3D" id="2.60.120.10">
    <property type="entry name" value="Jelly Rolls"/>
    <property type="match status" value="1"/>
</dbReference>
<evidence type="ECO:0000256" key="2">
    <source>
        <dbReference type="ARBA" id="ARBA00023125"/>
    </source>
</evidence>
<evidence type="ECO:0000256" key="3">
    <source>
        <dbReference type="ARBA" id="ARBA00023163"/>
    </source>
</evidence>
<accession>A0A6N2UXP2</accession>
<sequence>MPTSSHQSIFQLLQTAFARPYSCGEAAEVFAPLLPPGVRLVHLKQGMQCIGGGLPVDKIYLLAAGKCYIVKYSIDGKRIIADTMYPVQLFGLYEMLRQAPVYDATVTAATECVLLEFSAQEFSRWIYGDNAIALITLEYLAGLVQNNYRRNDRSLLNSGMENLLIYIHQYCTGRRLPAILPVERKTMAEELGINLRTLYRYISRLKEEGLIAIERGKISVSEEQFQQLDKLVSQIL</sequence>
<dbReference type="InterPro" id="IPR036388">
    <property type="entry name" value="WH-like_DNA-bd_sf"/>
</dbReference>
<organism evidence="5">
    <name type="scientific">uncultured Anaerotruncus sp</name>
    <dbReference type="NCBI Taxonomy" id="905011"/>
    <lineage>
        <taxon>Bacteria</taxon>
        <taxon>Bacillati</taxon>
        <taxon>Bacillota</taxon>
        <taxon>Clostridia</taxon>
        <taxon>Eubacteriales</taxon>
        <taxon>Oscillospiraceae</taxon>
        <taxon>Anaerotruncus</taxon>
        <taxon>environmental samples</taxon>
    </lineage>
</organism>
<dbReference type="InterPro" id="IPR036390">
    <property type="entry name" value="WH_DNA-bd_sf"/>
</dbReference>
<dbReference type="SMART" id="SM00419">
    <property type="entry name" value="HTH_CRP"/>
    <property type="match status" value="1"/>
</dbReference>
<dbReference type="InterPro" id="IPR050397">
    <property type="entry name" value="Env_Response_Regulators"/>
</dbReference>
<reference evidence="5" key="1">
    <citation type="submission" date="2019-11" db="EMBL/GenBank/DDBJ databases">
        <authorList>
            <person name="Feng L."/>
        </authorList>
    </citation>
    <scope>NUCLEOTIDE SEQUENCE</scope>
    <source>
        <strain evidence="5">AundefinedLFYP135</strain>
    </source>
</reference>
<keyword evidence="2" id="KW-0238">DNA-binding</keyword>
<dbReference type="Pfam" id="PF13545">
    <property type="entry name" value="HTH_Crp_2"/>
    <property type="match status" value="1"/>
</dbReference>
<dbReference type="SUPFAM" id="SSF46785">
    <property type="entry name" value="Winged helix' DNA-binding domain"/>
    <property type="match status" value="1"/>
</dbReference>
<dbReference type="PANTHER" id="PTHR24567">
    <property type="entry name" value="CRP FAMILY TRANSCRIPTIONAL REGULATORY PROTEIN"/>
    <property type="match status" value="1"/>
</dbReference>
<dbReference type="InterPro" id="IPR018490">
    <property type="entry name" value="cNMP-bd_dom_sf"/>
</dbReference>
<dbReference type="PROSITE" id="PS50042">
    <property type="entry name" value="CNMP_BINDING_3"/>
    <property type="match status" value="1"/>
</dbReference>
<dbReference type="SUPFAM" id="SSF51206">
    <property type="entry name" value="cAMP-binding domain-like"/>
    <property type="match status" value="1"/>
</dbReference>
<dbReference type="InterPro" id="IPR014710">
    <property type="entry name" value="RmlC-like_jellyroll"/>
</dbReference>
<dbReference type="InterPro" id="IPR012318">
    <property type="entry name" value="HTH_CRP"/>
</dbReference>
<dbReference type="Pfam" id="PF00027">
    <property type="entry name" value="cNMP_binding"/>
    <property type="match status" value="1"/>
</dbReference>
<feature type="domain" description="Cyclic nucleotide-binding" evidence="4">
    <location>
        <begin position="41"/>
        <end position="126"/>
    </location>
</feature>
<proteinExistence type="predicted"/>
<dbReference type="GO" id="GO:0005829">
    <property type="term" value="C:cytosol"/>
    <property type="evidence" value="ECO:0007669"/>
    <property type="project" value="TreeGrafter"/>
</dbReference>
<dbReference type="GO" id="GO:0003677">
    <property type="term" value="F:DNA binding"/>
    <property type="evidence" value="ECO:0007669"/>
    <property type="project" value="UniProtKB-KW"/>
</dbReference>
<protein>
    <submittedName>
        <fullName evidence="5">Transcriptional activator FtrB</fullName>
    </submittedName>
</protein>
<gene>
    <name evidence="5" type="ORF">AULFYP135_02175</name>
</gene>
<name>A0A6N2UXP2_9FIRM</name>
<dbReference type="AlphaFoldDB" id="A0A6N2UXP2"/>
<dbReference type="CDD" id="cd00038">
    <property type="entry name" value="CAP_ED"/>
    <property type="match status" value="1"/>
</dbReference>
<evidence type="ECO:0000256" key="1">
    <source>
        <dbReference type="ARBA" id="ARBA00023015"/>
    </source>
</evidence>
<dbReference type="PANTHER" id="PTHR24567:SF26">
    <property type="entry name" value="REGULATORY PROTEIN YEIL"/>
    <property type="match status" value="1"/>
</dbReference>
<evidence type="ECO:0000313" key="5">
    <source>
        <dbReference type="EMBL" id="VYT23305.1"/>
    </source>
</evidence>